<sequence length="154" mass="16117">MADTTTMAIVLSKRPFDFDVWAARLRDFLNDCVASAACEEADRVREACLLLQGTPLSNREVSDFAAIEAMLACGAAASAALAILGPEVSFMLSRGASGSCLATVVVDDDSEEMMSEGATVALALLAAHASLLISRLDGDLEARSMTPPPSGRLH</sequence>
<reference evidence="1" key="2">
    <citation type="submission" date="2020-09" db="EMBL/GenBank/DDBJ databases">
        <authorList>
            <person name="Sun Q."/>
            <person name="Zhou Y."/>
        </authorList>
    </citation>
    <scope>NUCLEOTIDE SEQUENCE</scope>
    <source>
        <strain evidence="1">CGMCC 1.15095</strain>
    </source>
</reference>
<keyword evidence="2" id="KW-1185">Reference proteome</keyword>
<name>A0A916TQB2_9SPHN</name>
<evidence type="ECO:0000313" key="1">
    <source>
        <dbReference type="EMBL" id="GGB92751.1"/>
    </source>
</evidence>
<comment type="caution">
    <text evidence="1">The sequence shown here is derived from an EMBL/GenBank/DDBJ whole genome shotgun (WGS) entry which is preliminary data.</text>
</comment>
<dbReference type="AlphaFoldDB" id="A0A916TQB2"/>
<dbReference type="EMBL" id="BMHK01000004">
    <property type="protein sequence ID" value="GGB92751.1"/>
    <property type="molecule type" value="Genomic_DNA"/>
</dbReference>
<organism evidence="1 2">
    <name type="scientific">Novosphingobium endophyticum</name>
    <dbReference type="NCBI Taxonomy" id="1955250"/>
    <lineage>
        <taxon>Bacteria</taxon>
        <taxon>Pseudomonadati</taxon>
        <taxon>Pseudomonadota</taxon>
        <taxon>Alphaproteobacteria</taxon>
        <taxon>Sphingomonadales</taxon>
        <taxon>Sphingomonadaceae</taxon>
        <taxon>Novosphingobium</taxon>
    </lineage>
</organism>
<gene>
    <name evidence="1" type="ORF">GCM10011494_08920</name>
</gene>
<evidence type="ECO:0000313" key="2">
    <source>
        <dbReference type="Proteomes" id="UP000608154"/>
    </source>
</evidence>
<dbReference type="Proteomes" id="UP000608154">
    <property type="component" value="Unassembled WGS sequence"/>
</dbReference>
<protein>
    <submittedName>
        <fullName evidence="1">Uncharacterized protein</fullName>
    </submittedName>
</protein>
<accession>A0A916TQB2</accession>
<proteinExistence type="predicted"/>
<reference evidence="1" key="1">
    <citation type="journal article" date="2014" name="Int. J. Syst. Evol. Microbiol.">
        <title>Complete genome sequence of Corynebacterium casei LMG S-19264T (=DSM 44701T), isolated from a smear-ripened cheese.</title>
        <authorList>
            <consortium name="US DOE Joint Genome Institute (JGI-PGF)"/>
            <person name="Walter F."/>
            <person name="Albersmeier A."/>
            <person name="Kalinowski J."/>
            <person name="Ruckert C."/>
        </authorList>
    </citation>
    <scope>NUCLEOTIDE SEQUENCE</scope>
    <source>
        <strain evidence="1">CGMCC 1.15095</strain>
    </source>
</reference>